<comment type="caution">
    <text evidence="4">The sequence shown here is derived from an EMBL/GenBank/DDBJ whole genome shotgun (WGS) entry which is preliminary data.</text>
</comment>
<dbReference type="PANTHER" id="PTHR21013">
    <property type="entry name" value="ATP SYNTHASE MITOCHONDRIAL F1 COMPLEX ASSEMBLY FACTOR 2/ATP12 PROTEIN, MITOCHONDRIAL PRECURSOR"/>
    <property type="match status" value="1"/>
</dbReference>
<dbReference type="Proteomes" id="UP000027725">
    <property type="component" value="Unassembled WGS sequence"/>
</dbReference>
<gene>
    <name evidence="4" type="ORF">DL1_13050</name>
</gene>
<evidence type="ECO:0000256" key="1">
    <source>
        <dbReference type="ARBA" id="ARBA00008231"/>
    </source>
</evidence>
<dbReference type="EMBL" id="JHEH01000004">
    <property type="protein sequence ID" value="KEP70757.1"/>
    <property type="molecule type" value="Genomic_DNA"/>
</dbReference>
<proteinExistence type="inferred from homology"/>
<sequence>MSEWAAKRFWKAATVEGTAGDFGVLLDSRALRSPAKSALRVPSRAMAEAIAAEWDAQDGVIRPDTMPVTRSANAAIDKVRVQFDEVVAMLGDYGDTDLLCYRAESPEELARREADAWDPLLDWARAEFGAHLQVTSGVMPVAQDPQAVAPLRAALAALSEFELAAMHDLIAISGSLVLGLAVGQGRLDAAEAWRLSRIDDDWQIAQWGDDEEAAELAALKRAALLDAERIWYLARA</sequence>
<dbReference type="SUPFAM" id="SSF160909">
    <property type="entry name" value="ATP12-like"/>
    <property type="match status" value="1"/>
</dbReference>
<organism evidence="4 5">
    <name type="scientific">Thioclava dalianensis</name>
    <dbReference type="NCBI Taxonomy" id="1185766"/>
    <lineage>
        <taxon>Bacteria</taxon>
        <taxon>Pseudomonadati</taxon>
        <taxon>Pseudomonadota</taxon>
        <taxon>Alphaproteobacteria</taxon>
        <taxon>Rhodobacterales</taxon>
        <taxon>Paracoccaceae</taxon>
        <taxon>Thioclava</taxon>
    </lineage>
</organism>
<dbReference type="AlphaFoldDB" id="A0A074U7X6"/>
<dbReference type="RefSeq" id="WP_038063072.1">
    <property type="nucleotide sequence ID" value="NZ_FOVB01000002.1"/>
</dbReference>
<dbReference type="PANTHER" id="PTHR21013:SF10">
    <property type="entry name" value="ATP SYNTHASE MITOCHONDRIAL F1 COMPLEX ASSEMBLY FACTOR 2"/>
    <property type="match status" value="1"/>
</dbReference>
<dbReference type="GO" id="GO:0043461">
    <property type="term" value="P:proton-transporting ATP synthase complex assembly"/>
    <property type="evidence" value="ECO:0007669"/>
    <property type="project" value="InterPro"/>
</dbReference>
<dbReference type="InterPro" id="IPR011419">
    <property type="entry name" value="ATP12_ATP_synth-F1-assembly"/>
</dbReference>
<evidence type="ECO:0000256" key="3">
    <source>
        <dbReference type="ARBA" id="ARBA00023186"/>
    </source>
</evidence>
<keyword evidence="5" id="KW-1185">Reference proteome</keyword>
<protein>
    <submittedName>
        <fullName evidence="4">ATPase</fullName>
    </submittedName>
</protein>
<dbReference type="Gene3D" id="3.30.2180.10">
    <property type="entry name" value="ATP12-like"/>
    <property type="match status" value="1"/>
</dbReference>
<dbReference type="Pfam" id="PF07542">
    <property type="entry name" value="ATP12"/>
    <property type="match status" value="1"/>
</dbReference>
<evidence type="ECO:0000313" key="5">
    <source>
        <dbReference type="Proteomes" id="UP000027725"/>
    </source>
</evidence>
<dbReference type="InterPro" id="IPR023335">
    <property type="entry name" value="ATP12_ortho_dom_sf"/>
</dbReference>
<comment type="similarity">
    <text evidence="1">Belongs to the ATP12 family.</text>
</comment>
<name>A0A074U7X6_9RHOB</name>
<evidence type="ECO:0000313" key="4">
    <source>
        <dbReference type="EMBL" id="KEP70757.1"/>
    </source>
</evidence>
<accession>A0A074U7X6</accession>
<dbReference type="eggNOG" id="COG5387">
    <property type="taxonomic scope" value="Bacteria"/>
</dbReference>
<dbReference type="OrthoDB" id="9797825at2"/>
<dbReference type="STRING" id="1185766.SAMN05216224_102407"/>
<keyword evidence="2" id="KW-0809">Transit peptide</keyword>
<evidence type="ECO:0000256" key="2">
    <source>
        <dbReference type="ARBA" id="ARBA00022946"/>
    </source>
</evidence>
<reference evidence="4 5" key="1">
    <citation type="submission" date="2014-03" db="EMBL/GenBank/DDBJ databases">
        <title>The draft genome sequence of Thioclava dalianensis DLFJ1-1.</title>
        <authorList>
            <person name="Lai Q."/>
            <person name="Shao Z."/>
        </authorList>
    </citation>
    <scope>NUCLEOTIDE SEQUENCE [LARGE SCALE GENOMIC DNA]</scope>
    <source>
        <strain evidence="4 5">DLFJ1-1</strain>
    </source>
</reference>
<dbReference type="Gene3D" id="1.10.3580.10">
    <property type="entry name" value="ATP12 ATPase"/>
    <property type="match status" value="1"/>
</dbReference>
<keyword evidence="3" id="KW-0143">Chaperone</keyword>
<dbReference type="InterPro" id="IPR042272">
    <property type="entry name" value="ATP12_ATP_synth-F1-assembly_N"/>
</dbReference>